<name>A0A7I9XN30_9MYCO</name>
<feature type="region of interest" description="Disordered" evidence="1">
    <location>
        <begin position="1"/>
        <end position="74"/>
    </location>
</feature>
<accession>A0A7I9XN30</accession>
<dbReference type="Proteomes" id="UP000465263">
    <property type="component" value="Unassembled WGS sequence"/>
</dbReference>
<keyword evidence="3" id="KW-1185">Reference proteome</keyword>
<evidence type="ECO:0000313" key="3">
    <source>
        <dbReference type="Proteomes" id="UP000465263"/>
    </source>
</evidence>
<proteinExistence type="predicted"/>
<comment type="caution">
    <text evidence="2">The sequence shown here is derived from an EMBL/GenBank/DDBJ whole genome shotgun (WGS) entry which is preliminary data.</text>
</comment>
<protein>
    <submittedName>
        <fullName evidence="2">Uncharacterized protein</fullName>
    </submittedName>
</protein>
<gene>
    <name evidence="2" type="ORF">MSEN_25460</name>
</gene>
<dbReference type="AlphaFoldDB" id="A0A7I9XN30"/>
<evidence type="ECO:0000256" key="1">
    <source>
        <dbReference type="SAM" id="MobiDB-lite"/>
    </source>
</evidence>
<evidence type="ECO:0000313" key="2">
    <source>
        <dbReference type="EMBL" id="GFG70826.1"/>
    </source>
</evidence>
<feature type="compositionally biased region" description="Polar residues" evidence="1">
    <location>
        <begin position="61"/>
        <end position="74"/>
    </location>
</feature>
<sequence>MTAITSSATHTTHTSHPSEGTTARNTPIAAGTTMATTLPGPAMTTRTTSNPINGLRRPGATVNTGTTSTAGRTA</sequence>
<reference evidence="2 3" key="1">
    <citation type="journal article" date="2019" name="Emerg. Microbes Infect.">
        <title>Comprehensive subspecies identification of 175 nontuberculous mycobacteria species based on 7547 genomic profiles.</title>
        <authorList>
            <person name="Matsumoto Y."/>
            <person name="Kinjo T."/>
            <person name="Motooka D."/>
            <person name="Nabeya D."/>
            <person name="Jung N."/>
            <person name="Uechi K."/>
            <person name="Horii T."/>
            <person name="Iida T."/>
            <person name="Fujita J."/>
            <person name="Nakamura S."/>
        </authorList>
    </citation>
    <scope>NUCLEOTIDE SEQUENCE [LARGE SCALE GENOMIC DNA]</scope>
    <source>
        <strain evidence="2 3">JCM 16017</strain>
    </source>
</reference>
<organism evidence="2 3">
    <name type="scientific">Mycolicibacter senuensis</name>
    <dbReference type="NCBI Taxonomy" id="386913"/>
    <lineage>
        <taxon>Bacteria</taxon>
        <taxon>Bacillati</taxon>
        <taxon>Actinomycetota</taxon>
        <taxon>Actinomycetes</taxon>
        <taxon>Mycobacteriales</taxon>
        <taxon>Mycobacteriaceae</taxon>
        <taxon>Mycolicibacter</taxon>
    </lineage>
</organism>
<feature type="compositionally biased region" description="Low complexity" evidence="1">
    <location>
        <begin position="1"/>
        <end position="22"/>
    </location>
</feature>
<dbReference type="EMBL" id="BLKV01000002">
    <property type="protein sequence ID" value="GFG70826.1"/>
    <property type="molecule type" value="Genomic_DNA"/>
</dbReference>